<organism evidence="9 10">
    <name type="scientific">Heterocephalus glaber</name>
    <name type="common">Naked mole rat</name>
    <dbReference type="NCBI Taxonomy" id="10181"/>
    <lineage>
        <taxon>Eukaryota</taxon>
        <taxon>Metazoa</taxon>
        <taxon>Chordata</taxon>
        <taxon>Craniata</taxon>
        <taxon>Vertebrata</taxon>
        <taxon>Euteleostomi</taxon>
        <taxon>Mammalia</taxon>
        <taxon>Eutheria</taxon>
        <taxon>Euarchontoglires</taxon>
        <taxon>Glires</taxon>
        <taxon>Rodentia</taxon>
        <taxon>Hystricomorpha</taxon>
        <taxon>Bathyergidae</taxon>
        <taxon>Heterocephalus</taxon>
    </lineage>
</organism>
<keyword evidence="2 8" id="KW-0812">Transmembrane</keyword>
<reference evidence="9 10" key="1">
    <citation type="journal article" date="2011" name="Nature">
        <title>Genome sequencing reveals insights into physiology and longevity of the naked mole rat.</title>
        <authorList>
            <person name="Kim E.B."/>
            <person name="Fang X."/>
            <person name="Fushan A.A."/>
            <person name="Huang Z."/>
            <person name="Lobanov A.V."/>
            <person name="Han L."/>
            <person name="Marino S.M."/>
            <person name="Sun X."/>
            <person name="Turanov A.A."/>
            <person name="Yang P."/>
            <person name="Yim S.H."/>
            <person name="Zhao X."/>
            <person name="Kasaikina M.V."/>
            <person name="Stoletzki N."/>
            <person name="Peng C."/>
            <person name="Polak P."/>
            <person name="Xiong Z."/>
            <person name="Kiezun A."/>
            <person name="Zhu Y."/>
            <person name="Chen Y."/>
            <person name="Kryukov G.V."/>
            <person name="Zhang Q."/>
            <person name="Peshkin L."/>
            <person name="Yang L."/>
            <person name="Bronson R.T."/>
            <person name="Buffenstein R."/>
            <person name="Wang B."/>
            <person name="Han C."/>
            <person name="Li Q."/>
            <person name="Chen L."/>
            <person name="Zhao W."/>
            <person name="Sunyaev S.R."/>
            <person name="Park T.J."/>
            <person name="Zhang G."/>
            <person name="Wang J."/>
            <person name="Gladyshev V.N."/>
        </authorList>
    </citation>
    <scope>NUCLEOTIDE SEQUENCE [LARGE SCALE GENOMIC DNA]</scope>
</reference>
<comment type="subcellular location">
    <subcellularLocation>
        <location evidence="1">Membrane</location>
        <topology evidence="1">Multi-pass membrane protein</topology>
    </subcellularLocation>
</comment>
<dbReference type="InParanoid" id="G5C278"/>
<evidence type="ECO:0000256" key="6">
    <source>
        <dbReference type="ARBA" id="ARBA00023170"/>
    </source>
</evidence>
<evidence type="ECO:0000313" key="9">
    <source>
        <dbReference type="EMBL" id="EHB15639.1"/>
    </source>
</evidence>
<evidence type="ECO:0000256" key="4">
    <source>
        <dbReference type="ARBA" id="ARBA00023040"/>
    </source>
</evidence>
<accession>G5C278</accession>
<dbReference type="GO" id="GO:0016020">
    <property type="term" value="C:membrane"/>
    <property type="evidence" value="ECO:0007669"/>
    <property type="project" value="UniProtKB-SubCell"/>
</dbReference>
<evidence type="ECO:0000256" key="5">
    <source>
        <dbReference type="ARBA" id="ARBA00023136"/>
    </source>
</evidence>
<keyword evidence="7" id="KW-0807">Transducer</keyword>
<evidence type="ECO:0000256" key="3">
    <source>
        <dbReference type="ARBA" id="ARBA00022989"/>
    </source>
</evidence>
<evidence type="ECO:0000256" key="2">
    <source>
        <dbReference type="ARBA" id="ARBA00022692"/>
    </source>
</evidence>
<evidence type="ECO:0000256" key="8">
    <source>
        <dbReference type="SAM" id="Phobius"/>
    </source>
</evidence>
<sequence>MVKETVGKKQGMKVELTVMGFLINGIGRGNRKMGSLQEWKIIIIMKTLRIPFSKHFLACYFLDHHENPARQDIKFLEKLKRIVVGSLCYELYHTPRDVTYSPVIDPKLIVDSLSDSTSISLKGCMTQLFAEHFFGGVVIILVIVMAYHRYVAIWRPQHYTTTSPLLSDGFRLFFVPCIFFYLRPVVTYPIDKAMAVSFTIAVPVLNPLIYTLRNTEVKMP</sequence>
<dbReference type="PANTHER" id="PTHR48002">
    <property type="entry name" value="OLFACTORY RECEPTOR"/>
    <property type="match status" value="1"/>
</dbReference>
<dbReference type="EMBL" id="JH172962">
    <property type="protein sequence ID" value="EHB15639.1"/>
    <property type="molecule type" value="Genomic_DNA"/>
</dbReference>
<feature type="transmembrane region" description="Helical" evidence="8">
    <location>
        <begin position="170"/>
        <end position="186"/>
    </location>
</feature>
<evidence type="ECO:0000256" key="1">
    <source>
        <dbReference type="ARBA" id="ARBA00004141"/>
    </source>
</evidence>
<dbReference type="AlphaFoldDB" id="G5C278"/>
<name>G5C278_HETGA</name>
<gene>
    <name evidence="9" type="ORF">GW7_11783</name>
</gene>
<feature type="transmembrane region" description="Helical" evidence="8">
    <location>
        <begin position="128"/>
        <end position="150"/>
    </location>
</feature>
<protein>
    <submittedName>
        <fullName evidence="9">Olfactory receptor 4C6</fullName>
    </submittedName>
</protein>
<keyword evidence="4" id="KW-0297">G-protein coupled receptor</keyword>
<keyword evidence="5 8" id="KW-0472">Membrane</keyword>
<evidence type="ECO:0000256" key="7">
    <source>
        <dbReference type="ARBA" id="ARBA00023224"/>
    </source>
</evidence>
<feature type="transmembrane region" description="Helical" evidence="8">
    <location>
        <begin position="193"/>
        <end position="212"/>
    </location>
</feature>
<proteinExistence type="predicted"/>
<dbReference type="GO" id="GO:0004930">
    <property type="term" value="F:G protein-coupled receptor activity"/>
    <property type="evidence" value="ECO:0007669"/>
    <property type="project" value="UniProtKB-KW"/>
</dbReference>
<dbReference type="Proteomes" id="UP000006813">
    <property type="component" value="Unassembled WGS sequence"/>
</dbReference>
<dbReference type="Gene3D" id="1.20.1070.10">
    <property type="entry name" value="Rhodopsin 7-helix transmembrane proteins"/>
    <property type="match status" value="1"/>
</dbReference>
<evidence type="ECO:0000313" key="10">
    <source>
        <dbReference type="Proteomes" id="UP000006813"/>
    </source>
</evidence>
<dbReference type="InterPro" id="IPR050427">
    <property type="entry name" value="Olfactory_Receptors"/>
</dbReference>
<keyword evidence="6 9" id="KW-0675">Receptor</keyword>
<keyword evidence="3 8" id="KW-1133">Transmembrane helix</keyword>
<dbReference type="SUPFAM" id="SSF81321">
    <property type="entry name" value="Family A G protein-coupled receptor-like"/>
    <property type="match status" value="2"/>
</dbReference>